<organism evidence="3 4">
    <name type="scientific">Hebeloma cylindrosporum</name>
    <dbReference type="NCBI Taxonomy" id="76867"/>
    <lineage>
        <taxon>Eukaryota</taxon>
        <taxon>Fungi</taxon>
        <taxon>Dikarya</taxon>
        <taxon>Basidiomycota</taxon>
        <taxon>Agaricomycotina</taxon>
        <taxon>Agaricomycetes</taxon>
        <taxon>Agaricomycetidae</taxon>
        <taxon>Agaricales</taxon>
        <taxon>Agaricineae</taxon>
        <taxon>Hymenogastraceae</taxon>
        <taxon>Hebeloma</taxon>
    </lineage>
</organism>
<dbReference type="PANTHER" id="PTHR47369:SF1">
    <property type="entry name" value="BTB_POZ DOMAIN-CONTAINING PROTEIN"/>
    <property type="match status" value="1"/>
</dbReference>
<dbReference type="STRING" id="686832.A0A0C2Z408"/>
<reference evidence="4" key="2">
    <citation type="submission" date="2015-01" db="EMBL/GenBank/DDBJ databases">
        <title>Evolutionary Origins and Diversification of the Mycorrhizal Mutualists.</title>
        <authorList>
            <consortium name="DOE Joint Genome Institute"/>
            <consortium name="Mycorrhizal Genomics Consortium"/>
            <person name="Kohler A."/>
            <person name="Kuo A."/>
            <person name="Nagy L.G."/>
            <person name="Floudas D."/>
            <person name="Copeland A."/>
            <person name="Barry K.W."/>
            <person name="Cichocki N."/>
            <person name="Veneault-Fourrey C."/>
            <person name="LaButti K."/>
            <person name="Lindquist E.A."/>
            <person name="Lipzen A."/>
            <person name="Lundell T."/>
            <person name="Morin E."/>
            <person name="Murat C."/>
            <person name="Riley R."/>
            <person name="Ohm R."/>
            <person name="Sun H."/>
            <person name="Tunlid A."/>
            <person name="Henrissat B."/>
            <person name="Grigoriev I.V."/>
            <person name="Hibbett D.S."/>
            <person name="Martin F."/>
        </authorList>
    </citation>
    <scope>NUCLEOTIDE SEQUENCE [LARGE SCALE GENOMIC DNA]</scope>
    <source>
        <strain evidence="4">h7</strain>
    </source>
</reference>
<feature type="compositionally biased region" description="Polar residues" evidence="1">
    <location>
        <begin position="681"/>
        <end position="691"/>
    </location>
</feature>
<proteinExistence type="predicted"/>
<dbReference type="EMBL" id="KN831769">
    <property type="protein sequence ID" value="KIM47967.1"/>
    <property type="molecule type" value="Genomic_DNA"/>
</dbReference>
<evidence type="ECO:0000256" key="1">
    <source>
        <dbReference type="SAM" id="MobiDB-lite"/>
    </source>
</evidence>
<evidence type="ECO:0000313" key="3">
    <source>
        <dbReference type="EMBL" id="KIM47967.1"/>
    </source>
</evidence>
<evidence type="ECO:0000259" key="2">
    <source>
        <dbReference type="PROSITE" id="PS50097"/>
    </source>
</evidence>
<keyword evidence="4" id="KW-1185">Reference proteome</keyword>
<feature type="region of interest" description="Disordered" evidence="1">
    <location>
        <begin position="681"/>
        <end position="747"/>
    </location>
</feature>
<dbReference type="InterPro" id="IPR000210">
    <property type="entry name" value="BTB/POZ_dom"/>
</dbReference>
<dbReference type="OrthoDB" id="6359943at2759"/>
<reference evidence="3 4" key="1">
    <citation type="submission" date="2014-04" db="EMBL/GenBank/DDBJ databases">
        <authorList>
            <consortium name="DOE Joint Genome Institute"/>
            <person name="Kuo A."/>
            <person name="Gay G."/>
            <person name="Dore J."/>
            <person name="Kohler A."/>
            <person name="Nagy L.G."/>
            <person name="Floudas D."/>
            <person name="Copeland A."/>
            <person name="Barry K.W."/>
            <person name="Cichocki N."/>
            <person name="Veneault-Fourrey C."/>
            <person name="LaButti K."/>
            <person name="Lindquist E.A."/>
            <person name="Lipzen A."/>
            <person name="Lundell T."/>
            <person name="Morin E."/>
            <person name="Murat C."/>
            <person name="Sun H."/>
            <person name="Tunlid A."/>
            <person name="Henrissat B."/>
            <person name="Grigoriev I.V."/>
            <person name="Hibbett D.S."/>
            <person name="Martin F."/>
            <person name="Nordberg H.P."/>
            <person name="Cantor M.N."/>
            <person name="Hua S.X."/>
        </authorList>
    </citation>
    <scope>NUCLEOTIDE SEQUENCE [LARGE SCALE GENOMIC DNA]</scope>
    <source>
        <strain evidence="4">h7</strain>
    </source>
</reference>
<dbReference type="Gene3D" id="3.30.710.10">
    <property type="entry name" value="Potassium Channel Kv1.1, Chain A"/>
    <property type="match status" value="1"/>
</dbReference>
<sequence length="826" mass="89997">MQPSPLDIQSHLYSSFLQASTYDVALRVSGTWNAVYKLHRVVLIQSGFLRSLFTSGFSESAVKLTTLRNGTDEINITFDDLNITRAAQSHSIPRICISRLYGGGPSLHISPNLIPTTNYPLTPPFSGIVESEEIPPGTHPATPRFLQSLLATAIYLSIPSVASQALALIFKTIGPNTVLQYLNFACGISAPCKEDVIEEPEAAVGLENVAQLLDLDEVVDFVPSVRPGGFKSRSLDGSDRNSSVLSAASSAESATGDFDHPSHEILSTSHHYGAVSDKIGEACVCWLTRWATDILQLEADGDVSFRPRGLSSLNPSKVAAVISDKTTSIKPPVIWGSGGLSAKWAAAIISADTLFIKNEKERYNLARSVVALRRCGGILEEEEPFWTDVFEHGIYYSNMTFEDILYISQDICPITTRPYVSLSTLQASHWTQSILRHHILNRGRVSSPGSPSSPAPRDKELGINLTTADILGRITKADKHDTITSEKDKPYFPVFSDASLRIGDSGTNVFTTPTGTPLSMEDLFNPSHLAAHNHPRPAGVQGTSLTNMSTREENFFGIMNARFSGHRCIESDSTGKFRWSPFPPFRFSVEFWDIDLLKEKSRLHSQTIWHAGSLFNVYVQIVRKKGQAQLGIYLHRQSIVDIPPCSAPSLVTHIQTAEDGNLTGPSGRQLYTRQLSLPSTVNVPSSPTHYSPSIHPPTRSTTPSANPNHARPSSPPSPSASPPLTYPSISGTYPPTPTTFAPQQPYRDPRASVSAYFAISCASATGSSQTRFSSSPDVFSVSQSWGWKSSTLRTEDFVEVGIQTLPNPSVRGDEISFRATVLLGLV</sequence>
<protein>
    <recommendedName>
        <fullName evidence="2">BTB domain-containing protein</fullName>
    </recommendedName>
</protein>
<evidence type="ECO:0000313" key="4">
    <source>
        <dbReference type="Proteomes" id="UP000053424"/>
    </source>
</evidence>
<dbReference type="PROSITE" id="PS50097">
    <property type="entry name" value="BTB"/>
    <property type="match status" value="1"/>
</dbReference>
<dbReference type="AlphaFoldDB" id="A0A0C2Z408"/>
<feature type="compositionally biased region" description="Low complexity" evidence="1">
    <location>
        <begin position="703"/>
        <end position="712"/>
    </location>
</feature>
<dbReference type="PANTHER" id="PTHR47369">
    <property type="entry name" value="BTB/POZ DOMAIN-CONTAINING PROTEIN"/>
    <property type="match status" value="1"/>
</dbReference>
<feature type="compositionally biased region" description="Pro residues" evidence="1">
    <location>
        <begin position="713"/>
        <end position="725"/>
    </location>
</feature>
<gene>
    <name evidence="3" type="ORF">M413DRAFT_7093</name>
</gene>
<feature type="domain" description="BTB" evidence="2">
    <location>
        <begin position="22"/>
        <end position="109"/>
    </location>
</feature>
<accession>A0A0C2Z408</accession>
<dbReference type="HOGENOM" id="CLU_006358_1_0_1"/>
<dbReference type="Proteomes" id="UP000053424">
    <property type="component" value="Unassembled WGS sequence"/>
</dbReference>
<name>A0A0C2Z408_HEBCY</name>
<dbReference type="InterPro" id="IPR011333">
    <property type="entry name" value="SKP1/BTB/POZ_sf"/>
</dbReference>